<evidence type="ECO:0000313" key="2">
    <source>
        <dbReference type="Proteomes" id="UP000226442"/>
    </source>
</evidence>
<evidence type="ECO:0000313" key="1">
    <source>
        <dbReference type="EMBL" id="PHX53399.1"/>
    </source>
</evidence>
<reference evidence="1" key="1">
    <citation type="submission" date="2017-10" db="EMBL/GenBank/DDBJ databases">
        <title>Draft genome sequence of the planktic cyanobacteria Tychonema bourrellyi isolated from alpine lentic freshwater.</title>
        <authorList>
            <person name="Tett A."/>
            <person name="Armanini F."/>
            <person name="Asnicar F."/>
            <person name="Boscaini A."/>
            <person name="Pasolli E."/>
            <person name="Zolfo M."/>
            <person name="Donati C."/>
            <person name="Salmaso N."/>
            <person name="Segata N."/>
        </authorList>
    </citation>
    <scope>NUCLEOTIDE SEQUENCE</scope>
    <source>
        <strain evidence="1">FEM_GT703</strain>
    </source>
</reference>
<sequence>MTELLQQAIAQIQKLPPDRQDAIAARFLAELQNEQKWETRFADTTDDQWDQMAAMVRQEIAGGETVPLDEVFPTQK</sequence>
<dbReference type="Proteomes" id="UP000226442">
    <property type="component" value="Unassembled WGS sequence"/>
</dbReference>
<dbReference type="RefSeq" id="WP_096829033.1">
    <property type="nucleotide sequence ID" value="NZ_NXIB02000202.1"/>
</dbReference>
<organism evidence="1 2">
    <name type="scientific">Tychonema bourrellyi FEM_GT703</name>
    <dbReference type="NCBI Taxonomy" id="2040638"/>
    <lineage>
        <taxon>Bacteria</taxon>
        <taxon>Bacillati</taxon>
        <taxon>Cyanobacteriota</taxon>
        <taxon>Cyanophyceae</taxon>
        <taxon>Oscillatoriophycideae</taxon>
        <taxon>Oscillatoriales</taxon>
        <taxon>Microcoleaceae</taxon>
        <taxon>Tychonema</taxon>
    </lineage>
</organism>
<name>A0A2G4EV35_9CYAN</name>
<protein>
    <submittedName>
        <fullName evidence="1">Uncharacterized protein</fullName>
    </submittedName>
</protein>
<dbReference type="OrthoDB" id="5524515at2"/>
<accession>A0A2G4EV35</accession>
<dbReference type="EMBL" id="NXIB02000202">
    <property type="protein sequence ID" value="PHX53399.1"/>
    <property type="molecule type" value="Genomic_DNA"/>
</dbReference>
<proteinExistence type="predicted"/>
<gene>
    <name evidence="1" type="ORF">CP500_021640</name>
</gene>
<dbReference type="AlphaFoldDB" id="A0A2G4EV35"/>
<comment type="caution">
    <text evidence="1">The sequence shown here is derived from an EMBL/GenBank/DDBJ whole genome shotgun (WGS) entry which is preliminary data.</text>
</comment>
<keyword evidence="2" id="KW-1185">Reference proteome</keyword>